<accession>A0A1F8F551</accession>
<proteinExistence type="inferred from homology"/>
<dbReference type="PANTHER" id="PTHR34477">
    <property type="entry name" value="UPF0213 PROTEIN YHBQ"/>
    <property type="match status" value="1"/>
</dbReference>
<dbReference type="Gene3D" id="3.40.1440.10">
    <property type="entry name" value="GIY-YIG endonuclease"/>
    <property type="match status" value="1"/>
</dbReference>
<dbReference type="SUPFAM" id="SSF82771">
    <property type="entry name" value="GIY-YIG endonuclease"/>
    <property type="match status" value="1"/>
</dbReference>
<protein>
    <recommendedName>
        <fullName evidence="2">GIY-YIG domain-containing protein</fullName>
    </recommendedName>
</protein>
<dbReference type="PROSITE" id="PS50164">
    <property type="entry name" value="GIY_YIG"/>
    <property type="match status" value="1"/>
</dbReference>
<feature type="domain" description="GIY-YIG" evidence="2">
    <location>
        <begin position="1"/>
        <end position="78"/>
    </location>
</feature>
<evidence type="ECO:0000313" key="4">
    <source>
        <dbReference type="Proteomes" id="UP000178908"/>
    </source>
</evidence>
<dbReference type="InterPro" id="IPR050190">
    <property type="entry name" value="UPF0213_domain"/>
</dbReference>
<dbReference type="InterPro" id="IPR035901">
    <property type="entry name" value="GIY-YIG_endonuc_sf"/>
</dbReference>
<evidence type="ECO:0000313" key="3">
    <source>
        <dbReference type="EMBL" id="OGN08253.1"/>
    </source>
</evidence>
<dbReference type="Pfam" id="PF01541">
    <property type="entry name" value="GIY-YIG"/>
    <property type="match status" value="1"/>
</dbReference>
<dbReference type="PANTHER" id="PTHR34477:SF1">
    <property type="entry name" value="UPF0213 PROTEIN YHBQ"/>
    <property type="match status" value="1"/>
</dbReference>
<name>A0A1F8F551_9BACT</name>
<comment type="caution">
    <text evidence="3">The sequence shown here is derived from an EMBL/GenBank/DDBJ whole genome shotgun (WGS) entry which is preliminary data.</text>
</comment>
<evidence type="ECO:0000259" key="2">
    <source>
        <dbReference type="PROSITE" id="PS50164"/>
    </source>
</evidence>
<dbReference type="EMBL" id="MGJO01000054">
    <property type="protein sequence ID" value="OGN08253.1"/>
    <property type="molecule type" value="Genomic_DNA"/>
</dbReference>
<reference evidence="3 4" key="1">
    <citation type="journal article" date="2016" name="Nat. Commun.">
        <title>Thousands of microbial genomes shed light on interconnected biogeochemical processes in an aquifer system.</title>
        <authorList>
            <person name="Anantharaman K."/>
            <person name="Brown C.T."/>
            <person name="Hug L.A."/>
            <person name="Sharon I."/>
            <person name="Castelle C.J."/>
            <person name="Probst A.J."/>
            <person name="Thomas B.C."/>
            <person name="Singh A."/>
            <person name="Wilkins M.J."/>
            <person name="Karaoz U."/>
            <person name="Brodie E.L."/>
            <person name="Williams K.H."/>
            <person name="Hubbard S.S."/>
            <person name="Banfield J.F."/>
        </authorList>
    </citation>
    <scope>NUCLEOTIDE SEQUENCE [LARGE SCALE GENOMIC DNA]</scope>
</reference>
<organism evidence="3 4">
    <name type="scientific">Candidatus Yanofskybacteria bacterium RIFCSPHIGHO2_02_FULL_39_10</name>
    <dbReference type="NCBI Taxonomy" id="1802674"/>
    <lineage>
        <taxon>Bacteria</taxon>
        <taxon>Candidatus Yanofskyibacteriota</taxon>
    </lineage>
</organism>
<dbReference type="SMART" id="SM00465">
    <property type="entry name" value="GIYc"/>
    <property type="match status" value="1"/>
</dbReference>
<evidence type="ECO:0000256" key="1">
    <source>
        <dbReference type="ARBA" id="ARBA00007435"/>
    </source>
</evidence>
<gene>
    <name evidence="3" type="ORF">A3C61_03275</name>
</gene>
<dbReference type="AlphaFoldDB" id="A0A1F8F551"/>
<dbReference type="InterPro" id="IPR000305">
    <property type="entry name" value="GIY-YIG_endonuc"/>
</dbReference>
<dbReference type="Proteomes" id="UP000178908">
    <property type="component" value="Unassembled WGS sequence"/>
</dbReference>
<sequence>MFHYVYVIENDKNGSIYIGYTKNLEGRLKEHNRGLNFSTKPLMPWHIIYCEVCLMESDARRREKYLKTNQGSRLLKRRLKDYFYSRKTS</sequence>
<comment type="similarity">
    <text evidence="1">Belongs to the UPF0213 family.</text>
</comment>